<evidence type="ECO:0000259" key="1">
    <source>
        <dbReference type="PROSITE" id="PS51736"/>
    </source>
</evidence>
<dbReference type="InterPro" id="IPR036162">
    <property type="entry name" value="Resolvase-like_N_sf"/>
</dbReference>
<dbReference type="PROSITE" id="PS51737">
    <property type="entry name" value="RECOMBINASE_DNA_BIND"/>
    <property type="match status" value="1"/>
</dbReference>
<dbReference type="Pfam" id="PF00239">
    <property type="entry name" value="Resolvase"/>
    <property type="match status" value="1"/>
</dbReference>
<dbReference type="EMBL" id="CCBC010000198">
    <property type="protein sequence ID" value="CDO18551.1"/>
    <property type="molecule type" value="Genomic_DNA"/>
</dbReference>
<feature type="domain" description="Resolvase/invertase-type recombinase catalytic" evidence="1">
    <location>
        <begin position="19"/>
        <end position="165"/>
    </location>
</feature>
<dbReference type="Pfam" id="PF07508">
    <property type="entry name" value="Recombinase"/>
    <property type="match status" value="1"/>
</dbReference>
<proteinExistence type="predicted"/>
<dbReference type="Pfam" id="PF13408">
    <property type="entry name" value="Zn_ribbon_recom"/>
    <property type="match status" value="1"/>
</dbReference>
<feature type="domain" description="Recombinase" evidence="2">
    <location>
        <begin position="173"/>
        <end position="296"/>
    </location>
</feature>
<gene>
    <name evidence="3" type="ORF">BN963_SGAL_01751</name>
</gene>
<reference evidence="3 4" key="2">
    <citation type="submission" date="2014-05" db="EMBL/GenBank/DDBJ databases">
        <title>Genome sequence of Streptococcus gallolyticus.</title>
        <authorList>
            <person name="Del Campo R."/>
        </authorList>
    </citation>
    <scope>NUCLEOTIDE SEQUENCE [LARGE SCALE GENOMIC DNA]</scope>
    <source>
        <strain evidence="3 4">LMG17956</strain>
    </source>
</reference>
<dbReference type="InterPro" id="IPR006119">
    <property type="entry name" value="Resolv_N"/>
</dbReference>
<evidence type="ECO:0000313" key="3">
    <source>
        <dbReference type="EMBL" id="CDO18551.1"/>
    </source>
</evidence>
<dbReference type="SMART" id="SM00857">
    <property type="entry name" value="Resolvase"/>
    <property type="match status" value="1"/>
</dbReference>
<dbReference type="PANTHER" id="PTHR30461:SF23">
    <property type="entry name" value="DNA RECOMBINASE-RELATED"/>
    <property type="match status" value="1"/>
</dbReference>
<name>A0A060RIE4_9STRE</name>
<dbReference type="SUPFAM" id="SSF53041">
    <property type="entry name" value="Resolvase-like"/>
    <property type="match status" value="1"/>
</dbReference>
<dbReference type="Proteomes" id="UP000027584">
    <property type="component" value="Unassembled WGS sequence"/>
</dbReference>
<dbReference type="InterPro" id="IPR011109">
    <property type="entry name" value="DNA_bind_recombinase_dom"/>
</dbReference>
<dbReference type="CDD" id="cd00338">
    <property type="entry name" value="Ser_Recombinase"/>
    <property type="match status" value="1"/>
</dbReference>
<reference evidence="3 4" key="1">
    <citation type="submission" date="2014-02" db="EMBL/GenBank/DDBJ databases">
        <authorList>
            <person name="Manrique M."/>
        </authorList>
    </citation>
    <scope>NUCLEOTIDE SEQUENCE [LARGE SCALE GENOMIC DNA]</scope>
    <source>
        <strain evidence="3 4">LMG17956</strain>
    </source>
</reference>
<organism evidence="3 4">
    <name type="scientific">Streptococcus gallolyticus</name>
    <dbReference type="NCBI Taxonomy" id="315405"/>
    <lineage>
        <taxon>Bacteria</taxon>
        <taxon>Bacillati</taxon>
        <taxon>Bacillota</taxon>
        <taxon>Bacilli</taxon>
        <taxon>Lactobacillales</taxon>
        <taxon>Streptococcaceae</taxon>
        <taxon>Streptococcus</taxon>
    </lineage>
</organism>
<accession>A0A060RIE4</accession>
<dbReference type="PROSITE" id="PS51736">
    <property type="entry name" value="RECOMBINASES_3"/>
    <property type="match status" value="1"/>
</dbReference>
<dbReference type="AlphaFoldDB" id="A0A060RIE4"/>
<dbReference type="InterPro" id="IPR038109">
    <property type="entry name" value="DNA_bind_recomb_sf"/>
</dbReference>
<dbReference type="GO" id="GO:0000150">
    <property type="term" value="F:DNA strand exchange activity"/>
    <property type="evidence" value="ECO:0007669"/>
    <property type="project" value="InterPro"/>
</dbReference>
<dbReference type="GO" id="GO:0003677">
    <property type="term" value="F:DNA binding"/>
    <property type="evidence" value="ECO:0007669"/>
    <property type="project" value="InterPro"/>
</dbReference>
<dbReference type="Gene3D" id="3.90.1750.20">
    <property type="entry name" value="Putative Large Serine Recombinase, Chain B, Domain 2"/>
    <property type="match status" value="1"/>
</dbReference>
<dbReference type="InterPro" id="IPR025827">
    <property type="entry name" value="Zn_ribbon_recom_dom"/>
</dbReference>
<dbReference type="Gene3D" id="3.40.50.1390">
    <property type="entry name" value="Resolvase, N-terminal catalytic domain"/>
    <property type="match status" value="1"/>
</dbReference>
<dbReference type="InterPro" id="IPR050639">
    <property type="entry name" value="SSR_resolvase"/>
</dbReference>
<protein>
    <submittedName>
        <fullName evidence="3">Site-specific recombinase</fullName>
    </submittedName>
</protein>
<comment type="caution">
    <text evidence="3">The sequence shown here is derived from an EMBL/GenBank/DDBJ whole genome shotgun (WGS) entry which is preliminary data.</text>
</comment>
<evidence type="ECO:0000313" key="4">
    <source>
        <dbReference type="Proteomes" id="UP000027584"/>
    </source>
</evidence>
<sequence length="411" mass="48278">MRTVRRIQPIKSPCKPRFKVAAYARVSDSRLHHSLSTQISYYNRLIQAHPGWELVGIYYDEGISGKEQSNRQGFLNLIKDCEDGKIDRIITKSIARFGRNTVELLNTVRQLRLKNIGVTFEKENIDSLSSEGELMLTLLASVAQEESLNLSENIRWRIQKKFEKGIPHTPQDMYGYRWDGEQYQIEPNEAKVIRKVFKWYLDGDSVQQIVDKLNQEQVLTRLGNPFTVASIREFFKQEAYFGRLVLQKTYREAFSRNPKRNKGQRNKYIIENAHEPIVTKEYFDLVLKEKERRYQLMCQESHLNKGIFRDKISCSECGCLMIVKVDSKHVNKTVRYYCRTRNRFGASSCSCRTLGEKRLLASFKSKLGFVPDKEWVENNIKHIEYDFGQRIIKVTPVKGRKYPMEIREGRY</sequence>
<evidence type="ECO:0000259" key="2">
    <source>
        <dbReference type="PROSITE" id="PS51737"/>
    </source>
</evidence>
<dbReference type="PANTHER" id="PTHR30461">
    <property type="entry name" value="DNA-INVERTASE FROM LAMBDOID PROPHAGE"/>
    <property type="match status" value="1"/>
</dbReference>